<dbReference type="PANTHER" id="PTHR10302">
    <property type="entry name" value="SINGLE-STRANDED DNA-BINDING PROTEIN"/>
    <property type="match status" value="1"/>
</dbReference>
<comment type="caution">
    <text evidence="2">Lacks conserved residue(s) required for the propagation of feature annotation.</text>
</comment>
<evidence type="ECO:0000313" key="5">
    <source>
        <dbReference type="EMBL" id="SDH87470.1"/>
    </source>
</evidence>
<accession>A0A1G8FZF2</accession>
<dbReference type="AlphaFoldDB" id="A0A1G8FZF2"/>
<name>A0A1G8FZF2_ANETH</name>
<dbReference type="InterPro" id="IPR012340">
    <property type="entry name" value="NA-bd_OB-fold"/>
</dbReference>
<dbReference type="SUPFAM" id="SSF50249">
    <property type="entry name" value="Nucleic acid-binding proteins"/>
    <property type="match status" value="1"/>
</dbReference>
<dbReference type="Pfam" id="PF00436">
    <property type="entry name" value="SSB"/>
    <property type="match status" value="1"/>
</dbReference>
<dbReference type="InterPro" id="IPR011344">
    <property type="entry name" value="ssDNA-bd"/>
</dbReference>
<gene>
    <name evidence="5" type="ORF">SAMN04489735_11032</name>
</gene>
<proteinExistence type="inferred from homology"/>
<feature type="compositionally biased region" description="Acidic residues" evidence="4">
    <location>
        <begin position="135"/>
        <end position="154"/>
    </location>
</feature>
<comment type="subunit">
    <text evidence="2">Homotetramer.</text>
</comment>
<dbReference type="CDD" id="cd04496">
    <property type="entry name" value="SSB_OBF"/>
    <property type="match status" value="1"/>
</dbReference>
<dbReference type="PROSITE" id="PS50935">
    <property type="entry name" value="SSB"/>
    <property type="match status" value="1"/>
</dbReference>
<dbReference type="InterPro" id="IPR000424">
    <property type="entry name" value="Primosome_PriB/ssb"/>
</dbReference>
<protein>
    <recommendedName>
        <fullName evidence="2 3">Single-stranded DNA-binding protein</fullName>
        <shortName evidence="2">SSB</shortName>
    </recommendedName>
</protein>
<dbReference type="Gene3D" id="2.40.50.140">
    <property type="entry name" value="Nucleic acid-binding proteins"/>
    <property type="match status" value="1"/>
</dbReference>
<dbReference type="HAMAP" id="MF_00984">
    <property type="entry name" value="SSB"/>
    <property type="match status" value="1"/>
</dbReference>
<dbReference type="NCBIfam" id="TIGR00621">
    <property type="entry name" value="ssb"/>
    <property type="match status" value="1"/>
</dbReference>
<dbReference type="OrthoDB" id="9809878at2"/>
<dbReference type="GO" id="GO:0009295">
    <property type="term" value="C:nucleoid"/>
    <property type="evidence" value="ECO:0007669"/>
    <property type="project" value="TreeGrafter"/>
</dbReference>
<reference evidence="5 6" key="1">
    <citation type="submission" date="2016-10" db="EMBL/GenBank/DDBJ databases">
        <authorList>
            <person name="de Groot N.N."/>
        </authorList>
    </citation>
    <scope>NUCLEOTIDE SEQUENCE [LARGE SCALE GENOMIC DNA]</scope>
    <source>
        <strain evidence="5 6">L 420-91</strain>
    </source>
</reference>
<dbReference type="EMBL" id="FNDE01000103">
    <property type="protein sequence ID" value="SDH87470.1"/>
    <property type="molecule type" value="Genomic_DNA"/>
</dbReference>
<keyword evidence="1 2" id="KW-0238">DNA-binding</keyword>
<evidence type="ECO:0000256" key="1">
    <source>
        <dbReference type="ARBA" id="ARBA00023125"/>
    </source>
</evidence>
<dbReference type="GO" id="GO:0003697">
    <property type="term" value="F:single-stranded DNA binding"/>
    <property type="evidence" value="ECO:0007669"/>
    <property type="project" value="UniProtKB-UniRule"/>
</dbReference>
<evidence type="ECO:0000256" key="4">
    <source>
        <dbReference type="SAM" id="MobiDB-lite"/>
    </source>
</evidence>
<evidence type="ECO:0000313" key="6">
    <source>
        <dbReference type="Proteomes" id="UP000198956"/>
    </source>
</evidence>
<dbReference type="PANTHER" id="PTHR10302:SF27">
    <property type="entry name" value="SINGLE-STRANDED DNA-BINDING PROTEIN"/>
    <property type="match status" value="1"/>
</dbReference>
<feature type="compositionally biased region" description="Low complexity" evidence="4">
    <location>
        <begin position="108"/>
        <end position="118"/>
    </location>
</feature>
<sequence>MLNRAVLLGRLTADPILRYTPGGTAVGTFTLAIDRRFSGQNGERETDFIPVVVWGKNAENSAKYLAKGRQAAVDGRIQVRSYENKEGQKVRVTEVVADQVQFLGGGQQSSNGQGQPSNKDNNSNPFADDQKPIDISDDDLPFDEAPGSDEEPGAWEDPLGYEDRMPKRKRMRKGA</sequence>
<dbReference type="Proteomes" id="UP000198956">
    <property type="component" value="Unassembled WGS sequence"/>
</dbReference>
<organism evidence="5 6">
    <name type="scientific">Aneurinibacillus thermoaerophilus</name>
    <dbReference type="NCBI Taxonomy" id="143495"/>
    <lineage>
        <taxon>Bacteria</taxon>
        <taxon>Bacillati</taxon>
        <taxon>Bacillota</taxon>
        <taxon>Bacilli</taxon>
        <taxon>Bacillales</taxon>
        <taxon>Paenibacillaceae</taxon>
        <taxon>Aneurinibacillus group</taxon>
        <taxon>Aneurinibacillus</taxon>
    </lineage>
</organism>
<dbReference type="GO" id="GO:0006260">
    <property type="term" value="P:DNA replication"/>
    <property type="evidence" value="ECO:0007669"/>
    <property type="project" value="InterPro"/>
</dbReference>
<evidence type="ECO:0000256" key="3">
    <source>
        <dbReference type="RuleBase" id="RU000524"/>
    </source>
</evidence>
<feature type="region of interest" description="Disordered" evidence="4">
    <location>
        <begin position="104"/>
        <end position="175"/>
    </location>
</feature>
<evidence type="ECO:0000256" key="2">
    <source>
        <dbReference type="HAMAP-Rule" id="MF_00984"/>
    </source>
</evidence>
<feature type="compositionally biased region" description="Basic residues" evidence="4">
    <location>
        <begin position="166"/>
        <end position="175"/>
    </location>
</feature>